<evidence type="ECO:0000256" key="7">
    <source>
        <dbReference type="PIRNR" id="PIRNR000862"/>
    </source>
</evidence>
<evidence type="ECO:0000313" key="11">
    <source>
        <dbReference type="Proteomes" id="UP000708208"/>
    </source>
</evidence>
<name>A0A8J2KGH3_9HEXA</name>
<sequence length="438" mass="49339">MTASKSSVKWNSAHNFCPERLIELALLMLCLHCPSVQLENPSDPHNVLDEAVVAALETIHHIPPPEAHMSTPELIRHNNYPVEEHFVVTEDGYNLTMFRIPRGKQGKPGGGEPVIIQHALLCSSDDWLLILPNSEDNLPYVLADAGYDVWITNSRGNNYSMKHLTLSPDSLAFWNFSFHEMGIYDTPSFIYYILETTGKSQLSYVGHSMGCSMFFIAMIRHPYLQSKVRKMVALAPATYFMGTNSPAAIVLALVPSPILQMLLDTFKQGRVLASGVNKWLNDNGPSLCSGTIPADMCMNLIFFIVGYDFKQTTNYSASMILGHTPSETSAKTLVHFVQLVKQDSFQEFDYGFLGNLQRYGTLFPPKYNLTENNVATFVMWGLNDWLVKPTSAARNIHELGNVTRSEAVKDKWFNHLDFMYAKNAKEMVYDHCLEYLAD</sequence>
<organism evidence="10 11">
    <name type="scientific">Allacma fusca</name>
    <dbReference type="NCBI Taxonomy" id="39272"/>
    <lineage>
        <taxon>Eukaryota</taxon>
        <taxon>Metazoa</taxon>
        <taxon>Ecdysozoa</taxon>
        <taxon>Arthropoda</taxon>
        <taxon>Hexapoda</taxon>
        <taxon>Collembola</taxon>
        <taxon>Symphypleona</taxon>
        <taxon>Sminthuridae</taxon>
        <taxon>Allacma</taxon>
    </lineage>
</organism>
<evidence type="ECO:0000256" key="2">
    <source>
        <dbReference type="ARBA" id="ARBA00022729"/>
    </source>
</evidence>
<reference evidence="10" key="1">
    <citation type="submission" date="2021-06" db="EMBL/GenBank/DDBJ databases">
        <authorList>
            <person name="Hodson N. C."/>
            <person name="Mongue J. A."/>
            <person name="Jaron S. K."/>
        </authorList>
    </citation>
    <scope>NUCLEOTIDE SEQUENCE</scope>
</reference>
<evidence type="ECO:0000256" key="1">
    <source>
        <dbReference type="ARBA" id="ARBA00010701"/>
    </source>
</evidence>
<keyword evidence="5" id="KW-0443">Lipid metabolism</keyword>
<keyword evidence="11" id="KW-1185">Reference proteome</keyword>
<dbReference type="Proteomes" id="UP000708208">
    <property type="component" value="Unassembled WGS sequence"/>
</dbReference>
<feature type="chain" id="PRO_5035189940" description="Lipase" evidence="8">
    <location>
        <begin position="39"/>
        <end position="438"/>
    </location>
</feature>
<dbReference type="PANTHER" id="PTHR11005">
    <property type="entry name" value="LYSOSOMAL ACID LIPASE-RELATED"/>
    <property type="match status" value="1"/>
</dbReference>
<accession>A0A8J2KGH3</accession>
<keyword evidence="3 7" id="KW-0378">Hydrolase</keyword>
<dbReference type="PIRSF" id="PIRSF000862">
    <property type="entry name" value="Steryl_ester_lip"/>
    <property type="match status" value="1"/>
</dbReference>
<evidence type="ECO:0000313" key="10">
    <source>
        <dbReference type="EMBL" id="CAG7734754.1"/>
    </source>
</evidence>
<evidence type="ECO:0000256" key="8">
    <source>
        <dbReference type="SAM" id="SignalP"/>
    </source>
</evidence>
<dbReference type="InterPro" id="IPR025483">
    <property type="entry name" value="Lipase_euk"/>
</dbReference>
<evidence type="ECO:0000259" key="9">
    <source>
        <dbReference type="Pfam" id="PF04083"/>
    </source>
</evidence>
<evidence type="ECO:0000256" key="4">
    <source>
        <dbReference type="ARBA" id="ARBA00022963"/>
    </source>
</evidence>
<feature type="domain" description="Partial AB-hydrolase lipase" evidence="9">
    <location>
        <begin position="72"/>
        <end position="129"/>
    </location>
</feature>
<protein>
    <recommendedName>
        <fullName evidence="7">Lipase</fullName>
    </recommendedName>
</protein>
<dbReference type="EMBL" id="CAJVCH010275711">
    <property type="protein sequence ID" value="CAG7734754.1"/>
    <property type="molecule type" value="Genomic_DNA"/>
</dbReference>
<feature type="signal peptide" evidence="8">
    <location>
        <begin position="1"/>
        <end position="38"/>
    </location>
</feature>
<dbReference type="Pfam" id="PF04083">
    <property type="entry name" value="Abhydro_lipase"/>
    <property type="match status" value="1"/>
</dbReference>
<keyword evidence="2 8" id="KW-0732">Signal</keyword>
<dbReference type="OrthoDB" id="9974421at2759"/>
<comment type="caution">
    <text evidence="10">The sequence shown here is derived from an EMBL/GenBank/DDBJ whole genome shotgun (WGS) entry which is preliminary data.</text>
</comment>
<keyword evidence="6" id="KW-0325">Glycoprotein</keyword>
<gene>
    <name evidence="10" type="ORF">AFUS01_LOCUS23127</name>
</gene>
<comment type="similarity">
    <text evidence="1 7">Belongs to the AB hydrolase superfamily. Lipase family.</text>
</comment>
<dbReference type="GO" id="GO:0016042">
    <property type="term" value="P:lipid catabolic process"/>
    <property type="evidence" value="ECO:0007669"/>
    <property type="project" value="UniProtKB-KW"/>
</dbReference>
<evidence type="ECO:0000256" key="5">
    <source>
        <dbReference type="ARBA" id="ARBA00023098"/>
    </source>
</evidence>
<dbReference type="GO" id="GO:0016787">
    <property type="term" value="F:hydrolase activity"/>
    <property type="evidence" value="ECO:0007669"/>
    <property type="project" value="UniProtKB-KW"/>
</dbReference>
<dbReference type="InterPro" id="IPR006693">
    <property type="entry name" value="AB_hydrolase_lipase"/>
</dbReference>
<evidence type="ECO:0000256" key="3">
    <source>
        <dbReference type="ARBA" id="ARBA00022801"/>
    </source>
</evidence>
<evidence type="ECO:0000256" key="6">
    <source>
        <dbReference type="ARBA" id="ARBA00023180"/>
    </source>
</evidence>
<keyword evidence="4 7" id="KW-0442">Lipid degradation</keyword>
<proteinExistence type="inferred from homology"/>
<dbReference type="AlphaFoldDB" id="A0A8J2KGH3"/>
<dbReference type="FunFam" id="3.40.50.1820:FF:000057">
    <property type="entry name" value="Lipase"/>
    <property type="match status" value="1"/>
</dbReference>